<gene>
    <name evidence="3" type="ORF">MU846_12820</name>
</gene>
<accession>A0ABT0EA06</accession>
<feature type="chain" id="PRO_5046978530" evidence="1">
    <location>
        <begin position="17"/>
        <end position="183"/>
    </location>
</feature>
<dbReference type="GO" id="GO:0016853">
    <property type="term" value="F:isomerase activity"/>
    <property type="evidence" value="ECO:0007669"/>
    <property type="project" value="UniProtKB-KW"/>
</dbReference>
<dbReference type="Pfam" id="PF16036">
    <property type="entry name" value="Chalcone_3"/>
    <property type="match status" value="1"/>
</dbReference>
<evidence type="ECO:0000313" key="4">
    <source>
        <dbReference type="Proteomes" id="UP001165524"/>
    </source>
</evidence>
<keyword evidence="4" id="KW-1185">Reference proteome</keyword>
<dbReference type="Gene3D" id="3.50.70.10">
    <property type="match status" value="1"/>
</dbReference>
<evidence type="ECO:0000313" key="3">
    <source>
        <dbReference type="EMBL" id="MCK0538590.1"/>
    </source>
</evidence>
<feature type="domain" description="Chalcone isomerase" evidence="2">
    <location>
        <begin position="16"/>
        <end position="181"/>
    </location>
</feature>
<dbReference type="InterPro" id="IPR016088">
    <property type="entry name" value="Chalcone_isomerase_3-sand"/>
</dbReference>
<evidence type="ECO:0000256" key="1">
    <source>
        <dbReference type="SAM" id="SignalP"/>
    </source>
</evidence>
<organism evidence="3 4">
    <name type="scientific">Alcanivorax quisquiliarum</name>
    <dbReference type="NCBI Taxonomy" id="2933565"/>
    <lineage>
        <taxon>Bacteria</taxon>
        <taxon>Pseudomonadati</taxon>
        <taxon>Pseudomonadota</taxon>
        <taxon>Gammaproteobacteria</taxon>
        <taxon>Oceanospirillales</taxon>
        <taxon>Alcanivoracaceae</taxon>
        <taxon>Alcanivorax</taxon>
    </lineage>
</organism>
<keyword evidence="3" id="KW-0413">Isomerase</keyword>
<protein>
    <submittedName>
        <fullName evidence="3">Chalcone isomerase family protein</fullName>
    </submittedName>
</protein>
<dbReference type="EMBL" id="JALKII010000010">
    <property type="protein sequence ID" value="MCK0538590.1"/>
    <property type="molecule type" value="Genomic_DNA"/>
</dbReference>
<proteinExistence type="predicted"/>
<comment type="caution">
    <text evidence="3">The sequence shown here is derived from an EMBL/GenBank/DDBJ whole genome shotgun (WGS) entry which is preliminary data.</text>
</comment>
<dbReference type="InterPro" id="IPR016087">
    <property type="entry name" value="Chalcone_isomerase"/>
</dbReference>
<reference evidence="3" key="1">
    <citation type="submission" date="2022-04" db="EMBL/GenBank/DDBJ databases">
        <title>Alcanivorax sp. CY1518 draft genome sequence.</title>
        <authorList>
            <person name="Zhao G."/>
            <person name="An M."/>
        </authorList>
    </citation>
    <scope>NUCLEOTIDE SEQUENCE</scope>
    <source>
        <strain evidence="3">CY1518</strain>
    </source>
</reference>
<name>A0ABT0EA06_9GAMM</name>
<dbReference type="InterPro" id="IPR036298">
    <property type="entry name" value="Chalcone_isomerase_sf"/>
</dbReference>
<dbReference type="RefSeq" id="WP_246953370.1">
    <property type="nucleotide sequence ID" value="NZ_JALKII010000010.1"/>
</dbReference>
<evidence type="ECO:0000259" key="2">
    <source>
        <dbReference type="Pfam" id="PF16036"/>
    </source>
</evidence>
<dbReference type="Proteomes" id="UP001165524">
    <property type="component" value="Unassembled WGS sequence"/>
</dbReference>
<feature type="signal peptide" evidence="1">
    <location>
        <begin position="1"/>
        <end position="16"/>
    </location>
</feature>
<dbReference type="SUPFAM" id="SSF54626">
    <property type="entry name" value="Chalcone isomerase"/>
    <property type="match status" value="1"/>
</dbReference>
<keyword evidence="1" id="KW-0732">Signal</keyword>
<sequence length="183" mass="20125">MLWLVALCLLAGTSQATEIAGVTLARQLEAAETTLLLNGAGVRNKYFLRVYVAGLYLPAASHDAQAIMNADEPQAMAVHITSSAITRARFRDTIQEGLQQSAGDDYPRYAHLLDELWENDSLEVNKGDVFHYYYIPGEGTRFLHNGALLEVIPGVDFKRVLFGIYLGENPVQASLKKALLGED</sequence>